<dbReference type="GO" id="GO:0097367">
    <property type="term" value="F:carbohydrate derivative binding"/>
    <property type="evidence" value="ECO:0007669"/>
    <property type="project" value="InterPro"/>
</dbReference>
<dbReference type="InterPro" id="IPR022951">
    <property type="entry name" value="UPF0309"/>
</dbReference>
<protein>
    <recommendedName>
        <fullName evidence="1">UPF0309 protein AM506_14070</fullName>
    </recommendedName>
</protein>
<dbReference type="Proteomes" id="UP000050398">
    <property type="component" value="Unassembled WGS sequence"/>
</dbReference>
<dbReference type="OrthoDB" id="9805185at2"/>
<dbReference type="SUPFAM" id="SSF53697">
    <property type="entry name" value="SIS domain"/>
    <property type="match status" value="1"/>
</dbReference>
<dbReference type="PATRIC" id="fig|218284.4.peg.4571"/>
<reference evidence="3 4" key="1">
    <citation type="submission" date="2015-08" db="EMBL/GenBank/DDBJ databases">
        <title>Draft Genome Sequence of Bacillus vietnamensis UCD-SED5.</title>
        <authorList>
            <person name="Lee R.D."/>
            <person name="Jospin G."/>
            <person name="Lang J.M."/>
            <person name="Coil D.A."/>
            <person name="Eisen J.A."/>
        </authorList>
    </citation>
    <scope>NUCLEOTIDE SEQUENCE [LARGE SCALE GENOMIC DNA]</scope>
    <source>
        <strain evidence="3 4">UCD-SED5</strain>
    </source>
</reference>
<evidence type="ECO:0000256" key="1">
    <source>
        <dbReference type="HAMAP-Rule" id="MF_01240"/>
    </source>
</evidence>
<sequence>MIPTYFEKIQEKLHLVQTQEAEKMANLAQRISSCIQHDGIIHLFGCGHSHILSEEVFYRAGGLVPINPILIEPLMLHEGAVRSSQLERAEGYASEFMSGQDIQPQDVVIVLSTSGKNPVPIDVALHAKEKGAYVASISSFDYIEKEISRHPSGKFLSEVVDLPINNHSVVGDAVLTDERVAVSFSPSSTVVGSAILNSIMAGAIEHMAEGGYEPPIFISGNVDGAGDHNERLIEKYRRRIPLLTKGL</sequence>
<dbReference type="EMBL" id="LIXZ01000010">
    <property type="protein sequence ID" value="KPL59061.1"/>
    <property type="molecule type" value="Genomic_DNA"/>
</dbReference>
<dbReference type="InterPro" id="IPR001347">
    <property type="entry name" value="SIS_dom"/>
</dbReference>
<dbReference type="InterPro" id="IPR035472">
    <property type="entry name" value="RpiR-like_SIS"/>
</dbReference>
<evidence type="ECO:0000313" key="3">
    <source>
        <dbReference type="EMBL" id="KPL59061.1"/>
    </source>
</evidence>
<proteinExistence type="inferred from homology"/>
<dbReference type="PROSITE" id="PS51464">
    <property type="entry name" value="SIS"/>
    <property type="match status" value="1"/>
</dbReference>
<accession>A0A0P6W1G8</accession>
<dbReference type="GO" id="GO:1901135">
    <property type="term" value="P:carbohydrate derivative metabolic process"/>
    <property type="evidence" value="ECO:0007669"/>
    <property type="project" value="InterPro"/>
</dbReference>
<dbReference type="PANTHER" id="PTHR30390">
    <property type="entry name" value="SEDOHEPTULOSE 7-PHOSPHATE ISOMERASE / DNAA INITIATOR-ASSOCIATING FACTOR FOR REPLICATION INITIATION"/>
    <property type="match status" value="1"/>
</dbReference>
<dbReference type="NCBIfam" id="NF002805">
    <property type="entry name" value="PRK02947.1"/>
    <property type="match status" value="1"/>
</dbReference>
<dbReference type="RefSeq" id="WP_060673123.1">
    <property type="nucleotide sequence ID" value="NZ_LIXZ01000010.1"/>
</dbReference>
<dbReference type="Pfam" id="PF13580">
    <property type="entry name" value="SIS_2"/>
    <property type="match status" value="1"/>
</dbReference>
<comment type="similarity">
    <text evidence="1">Belongs to the UPF0309 family.</text>
</comment>
<feature type="domain" description="SIS" evidence="2">
    <location>
        <begin position="31"/>
        <end position="214"/>
    </location>
</feature>
<dbReference type="InterPro" id="IPR050099">
    <property type="entry name" value="SIS_GmhA/DiaA_subfam"/>
</dbReference>
<organism evidence="3 4">
    <name type="scientific">Rossellomorea vietnamensis</name>
    <dbReference type="NCBI Taxonomy" id="218284"/>
    <lineage>
        <taxon>Bacteria</taxon>
        <taxon>Bacillati</taxon>
        <taxon>Bacillota</taxon>
        <taxon>Bacilli</taxon>
        <taxon>Bacillales</taxon>
        <taxon>Bacillaceae</taxon>
        <taxon>Rossellomorea</taxon>
    </lineage>
</organism>
<dbReference type="HAMAP" id="MF_01240">
    <property type="entry name" value="UPF0309"/>
    <property type="match status" value="1"/>
</dbReference>
<dbReference type="Gene3D" id="3.40.50.10490">
    <property type="entry name" value="Glucose-6-phosphate isomerase like protein, domain 1"/>
    <property type="match status" value="1"/>
</dbReference>
<comment type="caution">
    <text evidence="3">The sequence shown here is derived from an EMBL/GenBank/DDBJ whole genome shotgun (WGS) entry which is preliminary data.</text>
</comment>
<evidence type="ECO:0000259" key="2">
    <source>
        <dbReference type="PROSITE" id="PS51464"/>
    </source>
</evidence>
<dbReference type="PANTHER" id="PTHR30390:SF7">
    <property type="entry name" value="PHOSPHOHEPTOSE ISOMERASE"/>
    <property type="match status" value="1"/>
</dbReference>
<name>A0A0P6W1G8_9BACI</name>
<dbReference type="InterPro" id="IPR046348">
    <property type="entry name" value="SIS_dom_sf"/>
</dbReference>
<dbReference type="CDD" id="cd05013">
    <property type="entry name" value="SIS_RpiR"/>
    <property type="match status" value="1"/>
</dbReference>
<gene>
    <name evidence="3" type="ORF">AM506_14070</name>
</gene>
<evidence type="ECO:0000313" key="4">
    <source>
        <dbReference type="Proteomes" id="UP000050398"/>
    </source>
</evidence>
<dbReference type="AlphaFoldDB" id="A0A0P6W1G8"/>